<dbReference type="EMBL" id="VEVO01000008">
    <property type="protein sequence ID" value="KAF0038153.1"/>
    <property type="molecule type" value="Genomic_DNA"/>
</dbReference>
<organism evidence="2 3">
    <name type="scientific">Scophthalmus maximus</name>
    <name type="common">Turbot</name>
    <name type="synonym">Psetta maxima</name>
    <dbReference type="NCBI Taxonomy" id="52904"/>
    <lineage>
        <taxon>Eukaryota</taxon>
        <taxon>Metazoa</taxon>
        <taxon>Chordata</taxon>
        <taxon>Craniata</taxon>
        <taxon>Vertebrata</taxon>
        <taxon>Euteleostomi</taxon>
        <taxon>Actinopterygii</taxon>
        <taxon>Neopterygii</taxon>
        <taxon>Teleostei</taxon>
        <taxon>Neoteleostei</taxon>
        <taxon>Acanthomorphata</taxon>
        <taxon>Carangaria</taxon>
        <taxon>Pleuronectiformes</taxon>
        <taxon>Pleuronectoidei</taxon>
        <taxon>Scophthalmidae</taxon>
        <taxon>Scophthalmus</taxon>
    </lineage>
</organism>
<accession>A0A6A4SW85</accession>
<dbReference type="Proteomes" id="UP000438429">
    <property type="component" value="Unassembled WGS sequence"/>
</dbReference>
<name>A0A6A4SW85_SCOMX</name>
<sequence>MLTARFSSINSQDDFSLSKSPTNPFPAAAAAAEPRCTLCAVLFDPSCSVVTNGRHRNDWRTNYGFDLTSN</sequence>
<evidence type="ECO:0000256" key="1">
    <source>
        <dbReference type="SAM" id="MobiDB-lite"/>
    </source>
</evidence>
<dbReference type="AlphaFoldDB" id="A0A6A4SW85"/>
<proteinExistence type="predicted"/>
<evidence type="ECO:0000313" key="3">
    <source>
        <dbReference type="Proteomes" id="UP000438429"/>
    </source>
</evidence>
<gene>
    <name evidence="2" type="ORF">F2P81_008637</name>
</gene>
<feature type="region of interest" description="Disordered" evidence="1">
    <location>
        <begin position="1"/>
        <end position="20"/>
    </location>
</feature>
<protein>
    <submittedName>
        <fullName evidence="2">Uncharacterized protein</fullName>
    </submittedName>
</protein>
<reference evidence="2 3" key="1">
    <citation type="submission" date="2019-06" db="EMBL/GenBank/DDBJ databases">
        <title>Draft genomes of female and male turbot (Scophthalmus maximus).</title>
        <authorList>
            <person name="Xu H."/>
            <person name="Xu X.-W."/>
            <person name="Shao C."/>
            <person name="Chen S."/>
        </authorList>
    </citation>
    <scope>NUCLEOTIDE SEQUENCE [LARGE SCALE GENOMIC DNA]</scope>
    <source>
        <strain evidence="2">Ysfricsl-2016a</strain>
        <tissue evidence="2">Blood</tissue>
    </source>
</reference>
<comment type="caution">
    <text evidence="2">The sequence shown here is derived from an EMBL/GenBank/DDBJ whole genome shotgun (WGS) entry which is preliminary data.</text>
</comment>
<evidence type="ECO:0000313" key="2">
    <source>
        <dbReference type="EMBL" id="KAF0038153.1"/>
    </source>
</evidence>